<dbReference type="Gene3D" id="3.30.565.10">
    <property type="entry name" value="Histidine kinase-like ATPase, C-terminal domain"/>
    <property type="match status" value="1"/>
</dbReference>
<dbReference type="CDD" id="cd00075">
    <property type="entry name" value="HATPase"/>
    <property type="match status" value="1"/>
</dbReference>
<evidence type="ECO:0000259" key="7">
    <source>
        <dbReference type="PROSITE" id="PS50109"/>
    </source>
</evidence>
<sequence>MKPMHYIKVNHLLNGIKSPVLIINPSAMIVEKANDAAIAQLGDQLTGNPLAATPLNDSFILTAVANGRKQHIDFKSSRIHINRKAYLLAIGQPIEKEQKLKLKLLHLEKERSLQEMKANFISMTSHEFRTPLTAIASAVDLLEARLQREGRMDEFYTRNIGKISHEVFNLNTMLDEILTLSKIVSNNYEVDRKPVDVRKVIEYLKYQYFSERKDERSLEVDISGEPRKVLLDKDQLSKILTNLIGNAFKYSVKKNPAIKLRYHKHKCVIKVFDYGIGIPARDIPHLFNSFFRGSNVDGIEGTGLGLAIVKTFVEMNQGEIAVSSEENKGTTFTITFRYKHE</sequence>
<dbReference type="Proteomes" id="UP000278351">
    <property type="component" value="Unassembled WGS sequence"/>
</dbReference>
<dbReference type="EMBL" id="RPDH01000002">
    <property type="protein sequence ID" value="RPE08437.1"/>
    <property type="molecule type" value="Genomic_DNA"/>
</dbReference>
<dbReference type="Gene3D" id="1.10.287.130">
    <property type="match status" value="1"/>
</dbReference>
<evidence type="ECO:0000256" key="1">
    <source>
        <dbReference type="ARBA" id="ARBA00000085"/>
    </source>
</evidence>
<feature type="domain" description="Histidine kinase" evidence="7">
    <location>
        <begin position="123"/>
        <end position="340"/>
    </location>
</feature>
<evidence type="ECO:0000256" key="2">
    <source>
        <dbReference type="ARBA" id="ARBA00012438"/>
    </source>
</evidence>
<dbReference type="InterPro" id="IPR036890">
    <property type="entry name" value="HATPase_C_sf"/>
</dbReference>
<dbReference type="PANTHER" id="PTHR43711:SF26">
    <property type="entry name" value="SENSOR HISTIDINE KINASE RCSC"/>
    <property type="match status" value="1"/>
</dbReference>
<evidence type="ECO:0000256" key="5">
    <source>
        <dbReference type="ARBA" id="ARBA00022777"/>
    </source>
</evidence>
<reference evidence="8 9" key="1">
    <citation type="submission" date="2018-11" db="EMBL/GenBank/DDBJ databases">
        <title>Chitinophaga lutea sp.nov., isolate from arsenic contaminated soil.</title>
        <authorList>
            <person name="Zong Y."/>
        </authorList>
    </citation>
    <scope>NUCLEOTIDE SEQUENCE [LARGE SCALE GENOMIC DNA]</scope>
    <source>
        <strain evidence="8 9">ZY74</strain>
    </source>
</reference>
<organism evidence="8 9">
    <name type="scientific">Chitinophaga lutea</name>
    <dbReference type="NCBI Taxonomy" id="2488634"/>
    <lineage>
        <taxon>Bacteria</taxon>
        <taxon>Pseudomonadati</taxon>
        <taxon>Bacteroidota</taxon>
        <taxon>Chitinophagia</taxon>
        <taxon>Chitinophagales</taxon>
        <taxon>Chitinophagaceae</taxon>
        <taxon>Chitinophaga</taxon>
    </lineage>
</organism>
<evidence type="ECO:0000256" key="4">
    <source>
        <dbReference type="ARBA" id="ARBA00022679"/>
    </source>
</evidence>
<dbReference type="PANTHER" id="PTHR43711">
    <property type="entry name" value="TWO-COMPONENT HISTIDINE KINASE"/>
    <property type="match status" value="1"/>
</dbReference>
<accession>A0A3N4PWI7</accession>
<dbReference type="InterPro" id="IPR036097">
    <property type="entry name" value="HisK_dim/P_sf"/>
</dbReference>
<gene>
    <name evidence="8" type="ORF">EGT74_15425</name>
</gene>
<name>A0A3N4PWI7_9BACT</name>
<dbReference type="OrthoDB" id="9808408at2"/>
<dbReference type="InterPro" id="IPR050736">
    <property type="entry name" value="Sensor_HK_Regulatory"/>
</dbReference>
<dbReference type="InterPro" id="IPR004358">
    <property type="entry name" value="Sig_transdc_His_kin-like_C"/>
</dbReference>
<dbReference type="EC" id="2.7.13.3" evidence="2"/>
<dbReference type="CDD" id="cd00082">
    <property type="entry name" value="HisKA"/>
    <property type="match status" value="1"/>
</dbReference>
<keyword evidence="4" id="KW-0808">Transferase</keyword>
<comment type="caution">
    <text evidence="8">The sequence shown here is derived from an EMBL/GenBank/DDBJ whole genome shotgun (WGS) entry which is preliminary data.</text>
</comment>
<dbReference type="RefSeq" id="WP_123847440.1">
    <property type="nucleotide sequence ID" value="NZ_RPDH01000002.1"/>
</dbReference>
<keyword evidence="6" id="KW-0902">Two-component regulatory system</keyword>
<dbReference type="PRINTS" id="PR00344">
    <property type="entry name" value="BCTRLSENSOR"/>
</dbReference>
<dbReference type="AlphaFoldDB" id="A0A3N4PWI7"/>
<proteinExistence type="predicted"/>
<dbReference type="InterPro" id="IPR003594">
    <property type="entry name" value="HATPase_dom"/>
</dbReference>
<keyword evidence="9" id="KW-1185">Reference proteome</keyword>
<dbReference type="InterPro" id="IPR003661">
    <property type="entry name" value="HisK_dim/P_dom"/>
</dbReference>
<protein>
    <recommendedName>
        <fullName evidence="2">histidine kinase</fullName>
        <ecNumber evidence="2">2.7.13.3</ecNumber>
    </recommendedName>
</protein>
<dbReference type="Pfam" id="PF02518">
    <property type="entry name" value="HATPase_c"/>
    <property type="match status" value="1"/>
</dbReference>
<dbReference type="PROSITE" id="PS50109">
    <property type="entry name" value="HIS_KIN"/>
    <property type="match status" value="1"/>
</dbReference>
<evidence type="ECO:0000256" key="6">
    <source>
        <dbReference type="ARBA" id="ARBA00023012"/>
    </source>
</evidence>
<dbReference type="FunFam" id="3.30.565.10:FF:000006">
    <property type="entry name" value="Sensor histidine kinase WalK"/>
    <property type="match status" value="1"/>
</dbReference>
<evidence type="ECO:0000313" key="9">
    <source>
        <dbReference type="Proteomes" id="UP000278351"/>
    </source>
</evidence>
<dbReference type="SMART" id="SM00387">
    <property type="entry name" value="HATPase_c"/>
    <property type="match status" value="1"/>
</dbReference>
<dbReference type="SUPFAM" id="SSF55874">
    <property type="entry name" value="ATPase domain of HSP90 chaperone/DNA topoisomerase II/histidine kinase"/>
    <property type="match status" value="1"/>
</dbReference>
<comment type="catalytic activity">
    <reaction evidence="1">
        <text>ATP + protein L-histidine = ADP + protein N-phospho-L-histidine.</text>
        <dbReference type="EC" id="2.7.13.3"/>
    </reaction>
</comment>
<keyword evidence="5 8" id="KW-0418">Kinase</keyword>
<dbReference type="InterPro" id="IPR005467">
    <property type="entry name" value="His_kinase_dom"/>
</dbReference>
<dbReference type="Pfam" id="PF00512">
    <property type="entry name" value="HisKA"/>
    <property type="match status" value="1"/>
</dbReference>
<dbReference type="SUPFAM" id="SSF47384">
    <property type="entry name" value="Homodimeric domain of signal transducing histidine kinase"/>
    <property type="match status" value="1"/>
</dbReference>
<keyword evidence="3" id="KW-0597">Phosphoprotein</keyword>
<evidence type="ECO:0000256" key="3">
    <source>
        <dbReference type="ARBA" id="ARBA00022553"/>
    </source>
</evidence>
<dbReference type="GO" id="GO:0000155">
    <property type="term" value="F:phosphorelay sensor kinase activity"/>
    <property type="evidence" value="ECO:0007669"/>
    <property type="project" value="InterPro"/>
</dbReference>
<dbReference type="SMART" id="SM00388">
    <property type="entry name" value="HisKA"/>
    <property type="match status" value="1"/>
</dbReference>
<evidence type="ECO:0000313" key="8">
    <source>
        <dbReference type="EMBL" id="RPE08437.1"/>
    </source>
</evidence>